<accession>A0A7W3MZM3</accession>
<dbReference type="Proteomes" id="UP000539313">
    <property type="component" value="Unassembled WGS sequence"/>
</dbReference>
<dbReference type="AlphaFoldDB" id="A0A7W3MZM3"/>
<feature type="domain" description="DUF6745" evidence="1">
    <location>
        <begin position="179"/>
        <end position="388"/>
    </location>
</feature>
<proteinExistence type="predicted"/>
<dbReference type="RefSeq" id="WP_182706158.1">
    <property type="nucleotide sequence ID" value="NZ_JACJII010000001.1"/>
</dbReference>
<reference evidence="2 3" key="1">
    <citation type="submission" date="2020-08" db="EMBL/GenBank/DDBJ databases">
        <title>Sequencing the genomes of 1000 actinobacteria strains.</title>
        <authorList>
            <person name="Klenk H.-P."/>
        </authorList>
    </citation>
    <scope>NUCLEOTIDE SEQUENCE [LARGE SCALE GENOMIC DNA]</scope>
    <source>
        <strain evidence="2 3">DSM 45823</strain>
    </source>
</reference>
<evidence type="ECO:0000313" key="3">
    <source>
        <dbReference type="Proteomes" id="UP000539313"/>
    </source>
</evidence>
<comment type="caution">
    <text evidence="2">The sequence shown here is derived from an EMBL/GenBank/DDBJ whole genome shotgun (WGS) entry which is preliminary data.</text>
</comment>
<dbReference type="EMBL" id="JACJII010000001">
    <property type="protein sequence ID" value="MBA9004825.1"/>
    <property type="molecule type" value="Genomic_DNA"/>
</dbReference>
<gene>
    <name evidence="2" type="ORF">HNR21_003707</name>
</gene>
<evidence type="ECO:0000259" key="1">
    <source>
        <dbReference type="Pfam" id="PF20530"/>
    </source>
</evidence>
<protein>
    <recommendedName>
        <fullName evidence="1">DUF6745 domain-containing protein</fullName>
    </recommendedName>
</protein>
<organism evidence="2 3">
    <name type="scientific">Thermomonospora cellulosilytica</name>
    <dbReference type="NCBI Taxonomy" id="1411118"/>
    <lineage>
        <taxon>Bacteria</taxon>
        <taxon>Bacillati</taxon>
        <taxon>Actinomycetota</taxon>
        <taxon>Actinomycetes</taxon>
        <taxon>Streptosporangiales</taxon>
        <taxon>Thermomonosporaceae</taxon>
        <taxon>Thermomonospora</taxon>
    </lineage>
</organism>
<dbReference type="Pfam" id="PF20530">
    <property type="entry name" value="DUF6745"/>
    <property type="match status" value="1"/>
</dbReference>
<name>A0A7W3MZM3_9ACTN</name>
<sequence length="393" mass="43575">MSPAHDLPPARQAIDIRDEWLARGLSTAPAEREAFETAVRGLYEMVGAGPPRFVWVDSPAAAVPVLAGLGTQVVPAGSLLRTSDLPPVASRLASLMTDLRGHLDGRLRRRPAGRLRPALAVPLESLPPEEALRHGVRPERLVEVTVADSLRTSLRDCVAAPLRTAFHKVRGQRHWLTWYGQHDAHWVARHDAWRRLGLLRLARQDARQLDLWAELARRGGWWWPGEGVCVVSERPAEVHWEPMPGGLHGQVRLHRDDGPAVRFRDGWGVHVLHGTHVPGWVIEDPAVERIHAEPNIEVRRSAIERIGWETYVSRAGLALVGAAPDPGNPGCELRLYDMPGARVLLAVNGSVERDGHRRRYGLTVPTDIDDPIEAAGWSYGLSGELYAQLVRRT</sequence>
<keyword evidence="3" id="KW-1185">Reference proteome</keyword>
<dbReference type="InterPro" id="IPR046633">
    <property type="entry name" value="DUF6745"/>
</dbReference>
<evidence type="ECO:0000313" key="2">
    <source>
        <dbReference type="EMBL" id="MBA9004825.1"/>
    </source>
</evidence>